<dbReference type="OrthoDB" id="1957143at2"/>
<keyword evidence="2" id="KW-1185">Reference proteome</keyword>
<dbReference type="STRING" id="1294263.JCM21531_1465"/>
<evidence type="ECO:0000313" key="2">
    <source>
        <dbReference type="Proteomes" id="UP000019109"/>
    </source>
</evidence>
<reference evidence="1" key="1">
    <citation type="journal article" date="2014" name="Genome Announc.">
        <title>Draft Genome Sequence of Clostridium straminisolvens Strain JCM 21531T, Isolated from a Cellulose-Degrading Bacterial Community.</title>
        <authorList>
            <person name="Yuki M."/>
            <person name="Oshima K."/>
            <person name="Suda W."/>
            <person name="Sakamoto M."/>
            <person name="Kitamura K."/>
            <person name="Iida T."/>
            <person name="Hattori M."/>
            <person name="Ohkuma M."/>
        </authorList>
    </citation>
    <scope>NUCLEOTIDE SEQUENCE [LARGE SCALE GENOMIC DNA]</scope>
    <source>
        <strain evidence="1">JCM 21531</strain>
    </source>
</reference>
<evidence type="ECO:0000313" key="1">
    <source>
        <dbReference type="EMBL" id="GAE88048.1"/>
    </source>
</evidence>
<evidence type="ECO:0008006" key="3">
    <source>
        <dbReference type="Google" id="ProtNLM"/>
    </source>
</evidence>
<sequence>MKYQEDFFGTKSEFADFVKRVVPELFAGKLTVEGKSVSIPTDREIDYKIKYSEDEQGGALTLKVSWDNGTAVEEEGLELDVD</sequence>
<dbReference type="RefSeq" id="WP_038288002.1">
    <property type="nucleotide sequence ID" value="NZ_BAVR01000013.1"/>
</dbReference>
<dbReference type="Proteomes" id="UP000019109">
    <property type="component" value="Unassembled WGS sequence"/>
</dbReference>
<dbReference type="AlphaFoldDB" id="W4V5G8"/>
<dbReference type="NCBIfam" id="TIGR04354">
    <property type="entry name" value="amphi-Trp"/>
    <property type="match status" value="1"/>
</dbReference>
<dbReference type="EMBL" id="BAVR01000013">
    <property type="protein sequence ID" value="GAE88048.1"/>
    <property type="molecule type" value="Genomic_DNA"/>
</dbReference>
<comment type="caution">
    <text evidence="1">The sequence shown here is derived from an EMBL/GenBank/DDBJ whole genome shotgun (WGS) entry which is preliminary data.</text>
</comment>
<proteinExistence type="predicted"/>
<gene>
    <name evidence="1" type="ORF">JCM21531_1465</name>
</gene>
<organism evidence="1 2">
    <name type="scientific">Acetivibrio straminisolvens JCM 21531</name>
    <dbReference type="NCBI Taxonomy" id="1294263"/>
    <lineage>
        <taxon>Bacteria</taxon>
        <taxon>Bacillati</taxon>
        <taxon>Bacillota</taxon>
        <taxon>Clostridia</taxon>
        <taxon>Eubacteriales</taxon>
        <taxon>Oscillospiraceae</taxon>
        <taxon>Acetivibrio</taxon>
    </lineage>
</organism>
<dbReference type="InterPro" id="IPR027598">
    <property type="entry name" value="Amphi-Trp_dom"/>
</dbReference>
<name>W4V5G8_9FIRM</name>
<accession>W4V5G8</accession>
<protein>
    <recommendedName>
        <fullName evidence="3">Amphi-Trp domain-containing protein</fullName>
    </recommendedName>
</protein>